<protein>
    <recommendedName>
        <fullName evidence="6">FAD-binding PCMH-type domain-containing protein</fullName>
    </recommendedName>
</protein>
<accession>A0AAJ0BF62</accession>
<keyword evidence="5" id="KW-0732">Signal</keyword>
<dbReference type="PROSITE" id="PS51387">
    <property type="entry name" value="FAD_PCMH"/>
    <property type="match status" value="1"/>
</dbReference>
<dbReference type="Pfam" id="PF01565">
    <property type="entry name" value="FAD_binding_4"/>
    <property type="match status" value="1"/>
</dbReference>
<proteinExistence type="inferred from homology"/>
<dbReference type="InterPro" id="IPR016169">
    <property type="entry name" value="FAD-bd_PCMH_sub2"/>
</dbReference>
<feature type="domain" description="FAD-binding PCMH-type" evidence="6">
    <location>
        <begin position="65"/>
        <end position="236"/>
    </location>
</feature>
<dbReference type="GO" id="GO:0016491">
    <property type="term" value="F:oxidoreductase activity"/>
    <property type="evidence" value="ECO:0007669"/>
    <property type="project" value="UniProtKB-KW"/>
</dbReference>
<evidence type="ECO:0000256" key="4">
    <source>
        <dbReference type="ARBA" id="ARBA00023002"/>
    </source>
</evidence>
<keyword evidence="8" id="KW-1185">Reference proteome</keyword>
<dbReference type="GO" id="GO:0071949">
    <property type="term" value="F:FAD binding"/>
    <property type="evidence" value="ECO:0007669"/>
    <property type="project" value="InterPro"/>
</dbReference>
<dbReference type="InterPro" id="IPR050416">
    <property type="entry name" value="FAD-linked_Oxidoreductase"/>
</dbReference>
<gene>
    <name evidence="7" type="ORF">QBC47DRAFT_459771</name>
</gene>
<feature type="signal peptide" evidence="5">
    <location>
        <begin position="1"/>
        <end position="18"/>
    </location>
</feature>
<dbReference type="EMBL" id="MU839831">
    <property type="protein sequence ID" value="KAK1757134.1"/>
    <property type="molecule type" value="Genomic_DNA"/>
</dbReference>
<comment type="similarity">
    <text evidence="1">Belongs to the oxygen-dependent FAD-linked oxidoreductase family.</text>
</comment>
<reference evidence="7" key="1">
    <citation type="submission" date="2023-06" db="EMBL/GenBank/DDBJ databases">
        <title>Genome-scale phylogeny and comparative genomics of the fungal order Sordariales.</title>
        <authorList>
            <consortium name="Lawrence Berkeley National Laboratory"/>
            <person name="Hensen N."/>
            <person name="Bonometti L."/>
            <person name="Westerberg I."/>
            <person name="Brannstrom I.O."/>
            <person name="Guillou S."/>
            <person name="Cros-Aarteil S."/>
            <person name="Calhoun S."/>
            <person name="Haridas S."/>
            <person name="Kuo A."/>
            <person name="Mondo S."/>
            <person name="Pangilinan J."/>
            <person name="Riley R."/>
            <person name="Labutti K."/>
            <person name="Andreopoulos B."/>
            <person name="Lipzen A."/>
            <person name="Chen C."/>
            <person name="Yanf M."/>
            <person name="Daum C."/>
            <person name="Ng V."/>
            <person name="Clum A."/>
            <person name="Steindorff A."/>
            <person name="Ohm R."/>
            <person name="Martin F."/>
            <person name="Silar P."/>
            <person name="Natvig D."/>
            <person name="Lalanne C."/>
            <person name="Gautier V."/>
            <person name="Ament-Velasquez S.L."/>
            <person name="Kruys A."/>
            <person name="Hutchinson M.I."/>
            <person name="Powell A.J."/>
            <person name="Barry K."/>
            <person name="Miller A.N."/>
            <person name="Grigoriev I.V."/>
            <person name="Debuchy R."/>
            <person name="Gladieux P."/>
            <person name="Thoren M.H."/>
            <person name="Johannesson H."/>
        </authorList>
    </citation>
    <scope>NUCLEOTIDE SEQUENCE</scope>
    <source>
        <strain evidence="7">PSN4</strain>
    </source>
</reference>
<evidence type="ECO:0000256" key="1">
    <source>
        <dbReference type="ARBA" id="ARBA00005466"/>
    </source>
</evidence>
<evidence type="ECO:0000259" key="6">
    <source>
        <dbReference type="PROSITE" id="PS51387"/>
    </source>
</evidence>
<name>A0AAJ0BF62_9PEZI</name>
<evidence type="ECO:0000256" key="2">
    <source>
        <dbReference type="ARBA" id="ARBA00022630"/>
    </source>
</evidence>
<keyword evidence="3" id="KW-0274">FAD</keyword>
<organism evidence="7 8">
    <name type="scientific">Echria macrotheca</name>
    <dbReference type="NCBI Taxonomy" id="438768"/>
    <lineage>
        <taxon>Eukaryota</taxon>
        <taxon>Fungi</taxon>
        <taxon>Dikarya</taxon>
        <taxon>Ascomycota</taxon>
        <taxon>Pezizomycotina</taxon>
        <taxon>Sordariomycetes</taxon>
        <taxon>Sordariomycetidae</taxon>
        <taxon>Sordariales</taxon>
        <taxon>Schizotheciaceae</taxon>
        <taxon>Echria</taxon>
    </lineage>
</organism>
<dbReference type="Proteomes" id="UP001239445">
    <property type="component" value="Unassembled WGS sequence"/>
</dbReference>
<dbReference type="InterPro" id="IPR006094">
    <property type="entry name" value="Oxid_FAD_bind_N"/>
</dbReference>
<comment type="caution">
    <text evidence="7">The sequence shown here is derived from an EMBL/GenBank/DDBJ whole genome shotgun (WGS) entry which is preliminary data.</text>
</comment>
<dbReference type="SUPFAM" id="SSF56176">
    <property type="entry name" value="FAD-binding/transporter-associated domain-like"/>
    <property type="match status" value="1"/>
</dbReference>
<dbReference type="Gene3D" id="3.30.465.10">
    <property type="match status" value="1"/>
</dbReference>
<evidence type="ECO:0000256" key="5">
    <source>
        <dbReference type="SAM" id="SignalP"/>
    </source>
</evidence>
<evidence type="ECO:0000313" key="7">
    <source>
        <dbReference type="EMBL" id="KAK1757134.1"/>
    </source>
</evidence>
<dbReference type="InterPro" id="IPR036318">
    <property type="entry name" value="FAD-bd_PCMH-like_sf"/>
</dbReference>
<keyword evidence="2" id="KW-0285">Flavoprotein</keyword>
<dbReference type="InterPro" id="IPR016166">
    <property type="entry name" value="FAD-bd_PCMH"/>
</dbReference>
<keyword evidence="4" id="KW-0560">Oxidoreductase</keyword>
<dbReference type="PANTHER" id="PTHR42973:SF54">
    <property type="entry name" value="FAD-BINDING PCMH-TYPE DOMAIN-CONTAINING PROTEIN"/>
    <property type="match status" value="1"/>
</dbReference>
<feature type="chain" id="PRO_5042534745" description="FAD-binding PCMH-type domain-containing protein" evidence="5">
    <location>
        <begin position="19"/>
        <end position="511"/>
    </location>
</feature>
<sequence length="511" mass="55149">MRVIALLAAISLAQIAVANIVNKACNKNPSTCACTTLSTALPGRVHFPNSTEYEISNQYWSNRQAEIHPTCFITPNSTTDVSVILKTLTRLSAPFTVKSGGHTAFAGSNLVDGITIDLRLLTSITVSPDRRTVYVGAGNRWINISTALDPLGLAVVGGRVSDPGVGGLILGGGISYFSGRRGWACDNVRSYEIVLASGAIVTASPTSHRDLYWSLRGGAGTNFGIVTRFDLVAFEQPTPLWSGSLLFPGSINTTLLPLYQNLTVTGLPSDPDAHTYLTSIFLPSLGGYILLTDQYHATPPSLSDPSLTPQVFRPIASLPDPISHTTRLANLSTLLTAIDQPYGARQTWWNTAVRATSPSLLLDILSLHEAHVTRLLAVANGSGSDTITPFLTFQPIPVNVLQAMQTNGGNALGLEPADGPLMIIQSATTWTDKEIDGAVEASTQKFIDAVNDLARKRGLDNGFVYMNYAGKGQDVFGSYGRGSRERLRRVAREYDPLGELRRLWRGYFKLW</sequence>
<evidence type="ECO:0000256" key="3">
    <source>
        <dbReference type="ARBA" id="ARBA00022827"/>
    </source>
</evidence>
<evidence type="ECO:0000313" key="8">
    <source>
        <dbReference type="Proteomes" id="UP001239445"/>
    </source>
</evidence>
<dbReference type="PANTHER" id="PTHR42973">
    <property type="entry name" value="BINDING OXIDOREDUCTASE, PUTATIVE (AFU_ORTHOLOGUE AFUA_1G17690)-RELATED"/>
    <property type="match status" value="1"/>
</dbReference>
<dbReference type="AlphaFoldDB" id="A0AAJ0BF62"/>